<evidence type="ECO:0000256" key="1">
    <source>
        <dbReference type="ARBA" id="ARBA00022679"/>
    </source>
</evidence>
<feature type="region of interest" description="N-terminal hotdog fold" evidence="3">
    <location>
        <begin position="291"/>
        <end position="416"/>
    </location>
</feature>
<accession>A0ABV5TTN3</accession>
<dbReference type="InterPro" id="IPR020807">
    <property type="entry name" value="PKS_DH"/>
</dbReference>
<proteinExistence type="predicted"/>
<sequence length="599" mass="63460">RTENAQIALFAVEVALFRLLESWGMRPDFLLGHSIGELVAAHVAGAMSLQDATHLVAARGRLMQALPAGGAMVALQATETEVAPLLPATISIAAVNGPQAIVISGDETAVTEISAHFTTQGRKTRRLRVSHAFHSPLMEPMLADFHRIAETITYHPPAIPVISNLTGEPVTGFTADYWVRHVREAVRFTDGLTYLHSHGVKTFIELGPDGVLSAMGHDSAEEGLFVPVLRKDRSETENLVTALARAFVAGAKVDWKAYQAGSGGKLVDLPTYPFEHRHYWLSSKSAPSAGHPLLDVTTPLAEGDGMVMTGRLSAGAQPWFADHLVAGLTVVPATALAELSLHAGEQVGCDTLDELVVEVPLLLPEARTRLLQVSVGAPDGTGRRPLGVFSREEGASEDLPWTRHARGTLAVGGAEETADLTAWPPPGAAEVDVDGLYDDMAAAGLDYGPAFRGLRAAWRDGDRLYAEVALPEELDVAGFGIHPALLDAALHAAGLGLLPGTEQGRLPFAFDRVRLHRTGARSSRVLMTPEGADAVSLVLAGDTGEPVATIGRLALRPFAPERLRETPDSLFRVGWVPVVGGEVVVPGAVVRVGVGRGEG</sequence>
<keyword evidence="2 5" id="KW-0012">Acyltransferase</keyword>
<feature type="active site" description="Proton acceptor; for dehydratase activity" evidence="3">
    <location>
        <position position="323"/>
    </location>
</feature>
<dbReference type="Gene3D" id="3.10.129.110">
    <property type="entry name" value="Polyketide synthase dehydratase"/>
    <property type="match status" value="1"/>
</dbReference>
<evidence type="ECO:0000256" key="2">
    <source>
        <dbReference type="ARBA" id="ARBA00023315"/>
    </source>
</evidence>
<dbReference type="Pfam" id="PF14765">
    <property type="entry name" value="PS-DH"/>
    <property type="match status" value="1"/>
</dbReference>
<dbReference type="InterPro" id="IPR042104">
    <property type="entry name" value="PKS_dehydratase_sf"/>
</dbReference>
<dbReference type="PANTHER" id="PTHR43775:SF51">
    <property type="entry name" value="INACTIVE PHENOLPHTHIOCEROL SYNTHESIS POLYKETIDE SYNTHASE TYPE I PKS1-RELATED"/>
    <property type="match status" value="1"/>
</dbReference>
<dbReference type="SUPFAM" id="SSF55048">
    <property type="entry name" value="Probable ACP-binding domain of malonyl-CoA ACP transacylase"/>
    <property type="match status" value="1"/>
</dbReference>
<dbReference type="EMBL" id="JBHMBS010000095">
    <property type="protein sequence ID" value="MFB9682484.1"/>
    <property type="molecule type" value="Genomic_DNA"/>
</dbReference>
<dbReference type="SUPFAM" id="SSF52151">
    <property type="entry name" value="FabD/lysophospholipase-like"/>
    <property type="match status" value="1"/>
</dbReference>
<feature type="region of interest" description="C-terminal hotdog fold" evidence="3">
    <location>
        <begin position="428"/>
        <end position="564"/>
    </location>
</feature>
<evidence type="ECO:0000256" key="3">
    <source>
        <dbReference type="PROSITE-ProRule" id="PRU01363"/>
    </source>
</evidence>
<dbReference type="PANTHER" id="PTHR43775">
    <property type="entry name" value="FATTY ACID SYNTHASE"/>
    <property type="match status" value="1"/>
</dbReference>
<dbReference type="Gene3D" id="3.40.366.10">
    <property type="entry name" value="Malonyl-Coenzyme A Acyl Carrier Protein, domain 2"/>
    <property type="match status" value="1"/>
</dbReference>
<feature type="domain" description="PKS/mFAS DH" evidence="4">
    <location>
        <begin position="291"/>
        <end position="564"/>
    </location>
</feature>
<dbReference type="RefSeq" id="WP_386164153.1">
    <property type="nucleotide sequence ID" value="NZ_JBHMBS010000095.1"/>
</dbReference>
<dbReference type="InterPro" id="IPR016036">
    <property type="entry name" value="Malonyl_transacylase_ACP-bd"/>
</dbReference>
<feature type="non-terminal residue" evidence="5">
    <location>
        <position position="1"/>
    </location>
</feature>
<reference evidence="5 6" key="1">
    <citation type="submission" date="2024-09" db="EMBL/GenBank/DDBJ databases">
        <authorList>
            <person name="Sun Q."/>
            <person name="Mori K."/>
        </authorList>
    </citation>
    <scope>NUCLEOTIDE SEQUENCE [LARGE SCALE GENOMIC DNA]</scope>
    <source>
        <strain evidence="5 6">JCM 3028</strain>
    </source>
</reference>
<dbReference type="Pfam" id="PF00698">
    <property type="entry name" value="Acyl_transf_1"/>
    <property type="match status" value="1"/>
</dbReference>
<dbReference type="InterPro" id="IPR050091">
    <property type="entry name" value="PKS_NRPS_Biosynth_Enz"/>
</dbReference>
<dbReference type="InterPro" id="IPR049900">
    <property type="entry name" value="PKS_mFAS_DH"/>
</dbReference>
<dbReference type="Gene3D" id="3.30.70.3290">
    <property type="match status" value="1"/>
</dbReference>
<protein>
    <submittedName>
        <fullName evidence="5">Acyltransferase domain-containing protein</fullName>
    </submittedName>
</protein>
<dbReference type="GO" id="GO:0016746">
    <property type="term" value="F:acyltransferase activity"/>
    <property type="evidence" value="ECO:0007669"/>
    <property type="project" value="UniProtKB-KW"/>
</dbReference>
<evidence type="ECO:0000313" key="5">
    <source>
        <dbReference type="EMBL" id="MFB9682484.1"/>
    </source>
</evidence>
<dbReference type="InterPro" id="IPR014043">
    <property type="entry name" value="Acyl_transferase_dom"/>
</dbReference>
<dbReference type="InterPro" id="IPR001227">
    <property type="entry name" value="Ac_transferase_dom_sf"/>
</dbReference>
<evidence type="ECO:0000259" key="4">
    <source>
        <dbReference type="PROSITE" id="PS52019"/>
    </source>
</evidence>
<comment type="caution">
    <text evidence="5">The sequence shown here is derived from an EMBL/GenBank/DDBJ whole genome shotgun (WGS) entry which is preliminary data.</text>
</comment>
<dbReference type="InterPro" id="IPR016035">
    <property type="entry name" value="Acyl_Trfase/lysoPLipase"/>
</dbReference>
<gene>
    <name evidence="5" type="ORF">ACFFRH_44090</name>
</gene>
<evidence type="ECO:0000313" key="6">
    <source>
        <dbReference type="Proteomes" id="UP001589610"/>
    </source>
</evidence>
<keyword evidence="6" id="KW-1185">Reference proteome</keyword>
<dbReference type="SMART" id="SM00827">
    <property type="entry name" value="PKS_AT"/>
    <property type="match status" value="1"/>
</dbReference>
<dbReference type="Pfam" id="PF21089">
    <property type="entry name" value="PKS_DH_N"/>
    <property type="match status" value="1"/>
</dbReference>
<feature type="active site" description="Proton donor; for dehydratase activity" evidence="3">
    <location>
        <position position="487"/>
    </location>
</feature>
<keyword evidence="1" id="KW-0808">Transferase</keyword>
<organism evidence="5 6">
    <name type="scientific">Streptosporangium vulgare</name>
    <dbReference type="NCBI Taxonomy" id="46190"/>
    <lineage>
        <taxon>Bacteria</taxon>
        <taxon>Bacillati</taxon>
        <taxon>Actinomycetota</taxon>
        <taxon>Actinomycetes</taxon>
        <taxon>Streptosporangiales</taxon>
        <taxon>Streptosporangiaceae</taxon>
        <taxon>Streptosporangium</taxon>
    </lineage>
</organism>
<dbReference type="InterPro" id="IPR049551">
    <property type="entry name" value="PKS_DH_C"/>
</dbReference>
<dbReference type="Proteomes" id="UP001589610">
    <property type="component" value="Unassembled WGS sequence"/>
</dbReference>
<dbReference type="SMART" id="SM00826">
    <property type="entry name" value="PKS_DH"/>
    <property type="match status" value="1"/>
</dbReference>
<feature type="non-terminal residue" evidence="5">
    <location>
        <position position="599"/>
    </location>
</feature>
<dbReference type="InterPro" id="IPR049552">
    <property type="entry name" value="PKS_DH_N"/>
</dbReference>
<dbReference type="PROSITE" id="PS52019">
    <property type="entry name" value="PKS_MFAS_DH"/>
    <property type="match status" value="1"/>
</dbReference>
<name>A0ABV5TTN3_9ACTN</name>